<dbReference type="AlphaFoldDB" id="A0A9P9ITL0"/>
<dbReference type="EMBL" id="JAGMWT010000004">
    <property type="protein sequence ID" value="KAH7130474.1"/>
    <property type="molecule type" value="Genomic_DNA"/>
</dbReference>
<evidence type="ECO:0000313" key="2">
    <source>
        <dbReference type="EMBL" id="KAH7130474.1"/>
    </source>
</evidence>
<evidence type="ECO:0000256" key="1">
    <source>
        <dbReference type="SAM" id="MobiDB-lite"/>
    </source>
</evidence>
<gene>
    <name evidence="2" type="ORF">B0J11DRAFT_483071</name>
</gene>
<reference evidence="2" key="1">
    <citation type="journal article" date="2021" name="Nat. Commun.">
        <title>Genetic determinants of endophytism in the Arabidopsis root mycobiome.</title>
        <authorList>
            <person name="Mesny F."/>
            <person name="Miyauchi S."/>
            <person name="Thiergart T."/>
            <person name="Pickel B."/>
            <person name="Atanasova L."/>
            <person name="Karlsson M."/>
            <person name="Huettel B."/>
            <person name="Barry K.W."/>
            <person name="Haridas S."/>
            <person name="Chen C."/>
            <person name="Bauer D."/>
            <person name="Andreopoulos W."/>
            <person name="Pangilinan J."/>
            <person name="LaButti K."/>
            <person name="Riley R."/>
            <person name="Lipzen A."/>
            <person name="Clum A."/>
            <person name="Drula E."/>
            <person name="Henrissat B."/>
            <person name="Kohler A."/>
            <person name="Grigoriev I.V."/>
            <person name="Martin F.M."/>
            <person name="Hacquard S."/>
        </authorList>
    </citation>
    <scope>NUCLEOTIDE SEQUENCE</scope>
    <source>
        <strain evidence="2">MPI-CAGE-CH-0243</strain>
    </source>
</reference>
<dbReference type="OrthoDB" id="5286775at2759"/>
<feature type="region of interest" description="Disordered" evidence="1">
    <location>
        <begin position="19"/>
        <end position="48"/>
    </location>
</feature>
<comment type="caution">
    <text evidence="2">The sequence shown here is derived from an EMBL/GenBank/DDBJ whole genome shotgun (WGS) entry which is preliminary data.</text>
</comment>
<proteinExistence type="predicted"/>
<evidence type="ECO:0000313" key="3">
    <source>
        <dbReference type="Proteomes" id="UP000700596"/>
    </source>
</evidence>
<name>A0A9P9ITL0_9PLEO</name>
<sequence>MVFLKNAANRLWEYVSPRKTQQRRNKDFKGKVAALPSPSIRRAGASDGATSSLSKVKTWSVETLNAVDTAVDMPPSPPTSLNHSFAELEGDTLINSEGNDEALLRTDADEKWDANEETVLIDEDRYQEHKAIDRKEERMRREAQGNDLRAAGWTEDAIFLFQKLGMRGFEPLMPYSWVEDFKSLPMDLFTRNMDKAFIKPAYDTLKSTVDFRAFKALEELFQLGSRVRDAVKQKVAIRTPEWHIRRAVIEYDRWAIKDGRVQNINLSLFEVLSADKGIRTEVMERNMRRRLEKSAAAWKKALRVREDQTYDVAEGPSESNIPKVPTLYGILVSHTIMAFISYDTATPDAPLRTIAIFDFGLEGFDVWNALAIAIFVIHCRNRMIELQDFLPYIEETAEISDPDL</sequence>
<accession>A0A9P9ITL0</accession>
<dbReference type="Proteomes" id="UP000700596">
    <property type="component" value="Unassembled WGS sequence"/>
</dbReference>
<protein>
    <submittedName>
        <fullName evidence="2">Uncharacterized protein</fullName>
    </submittedName>
</protein>
<organism evidence="2 3">
    <name type="scientific">Dendryphion nanum</name>
    <dbReference type="NCBI Taxonomy" id="256645"/>
    <lineage>
        <taxon>Eukaryota</taxon>
        <taxon>Fungi</taxon>
        <taxon>Dikarya</taxon>
        <taxon>Ascomycota</taxon>
        <taxon>Pezizomycotina</taxon>
        <taxon>Dothideomycetes</taxon>
        <taxon>Pleosporomycetidae</taxon>
        <taxon>Pleosporales</taxon>
        <taxon>Torulaceae</taxon>
        <taxon>Dendryphion</taxon>
    </lineage>
</organism>
<keyword evidence="3" id="KW-1185">Reference proteome</keyword>